<evidence type="ECO:0000313" key="2">
    <source>
        <dbReference type="Proteomes" id="UP001419268"/>
    </source>
</evidence>
<organism evidence="1 2">
    <name type="scientific">Stephania cephalantha</name>
    <dbReference type="NCBI Taxonomy" id="152367"/>
    <lineage>
        <taxon>Eukaryota</taxon>
        <taxon>Viridiplantae</taxon>
        <taxon>Streptophyta</taxon>
        <taxon>Embryophyta</taxon>
        <taxon>Tracheophyta</taxon>
        <taxon>Spermatophyta</taxon>
        <taxon>Magnoliopsida</taxon>
        <taxon>Ranunculales</taxon>
        <taxon>Menispermaceae</taxon>
        <taxon>Menispermoideae</taxon>
        <taxon>Cissampelideae</taxon>
        <taxon>Stephania</taxon>
    </lineage>
</organism>
<reference evidence="1 2" key="1">
    <citation type="submission" date="2024-01" db="EMBL/GenBank/DDBJ databases">
        <title>Genome assemblies of Stephania.</title>
        <authorList>
            <person name="Yang L."/>
        </authorList>
    </citation>
    <scope>NUCLEOTIDE SEQUENCE [LARGE SCALE GENOMIC DNA]</scope>
    <source>
        <strain evidence="1">JXDWG</strain>
        <tissue evidence="1">Leaf</tissue>
    </source>
</reference>
<dbReference type="Gene3D" id="2.30.180.10">
    <property type="entry name" value="FAS1 domain"/>
    <property type="match status" value="1"/>
</dbReference>
<keyword evidence="2" id="KW-1185">Reference proteome</keyword>
<dbReference type="SUPFAM" id="SSF82153">
    <property type="entry name" value="FAS1 domain"/>
    <property type="match status" value="1"/>
</dbReference>
<dbReference type="AlphaFoldDB" id="A0AAP0E3Q2"/>
<comment type="caution">
    <text evidence="1">The sequence shown here is derived from an EMBL/GenBank/DDBJ whole genome shotgun (WGS) entry which is preliminary data.</text>
</comment>
<gene>
    <name evidence="1" type="ORF">Scep_030248</name>
</gene>
<name>A0AAP0E3Q2_9MAGN</name>
<evidence type="ECO:0008006" key="3">
    <source>
        <dbReference type="Google" id="ProtNLM"/>
    </source>
</evidence>
<proteinExistence type="predicted"/>
<dbReference type="EMBL" id="JBBNAG010000013">
    <property type="protein sequence ID" value="KAK9083777.1"/>
    <property type="molecule type" value="Genomic_DNA"/>
</dbReference>
<dbReference type="Proteomes" id="UP001419268">
    <property type="component" value="Unassembled WGS sequence"/>
</dbReference>
<accession>A0AAP0E3Q2</accession>
<protein>
    <recommendedName>
        <fullName evidence="3">FAS1 domain-containing protein</fullName>
    </recommendedName>
</protein>
<dbReference type="InterPro" id="IPR036378">
    <property type="entry name" value="FAS1_dom_sf"/>
</dbReference>
<sequence>MCIRIADGLRPGELASSTITYPRTSSSPSSISAPFMIFAIRNSAFIADLALPSWLLVTLIQYHTSPSNLTFADLKNKRAHTCSPTLLPNKPLEITMVDKASSIVEINQDSIIEIVVGL</sequence>
<evidence type="ECO:0000313" key="1">
    <source>
        <dbReference type="EMBL" id="KAK9083777.1"/>
    </source>
</evidence>